<evidence type="ECO:0000259" key="4">
    <source>
        <dbReference type="Pfam" id="PF13193"/>
    </source>
</evidence>
<evidence type="ECO:0000256" key="1">
    <source>
        <dbReference type="ARBA" id="ARBA00006432"/>
    </source>
</evidence>
<dbReference type="EMBL" id="CP014500">
    <property type="protein sequence ID" value="ANB11107.1"/>
    <property type="molecule type" value="Genomic_DNA"/>
</dbReference>
<dbReference type="Gene3D" id="3.40.50.12780">
    <property type="entry name" value="N-terminal domain of ligase-like"/>
    <property type="match status" value="1"/>
</dbReference>
<name>A0A161HGU3_9ASCO</name>
<sequence>MSTSSSTPSSPPVIHKSPWGEVPDLFVGNIAQFVRESPHINRKLDKKILIDAKTNQAIRGRQLFNFTARLSWVLRTKYKIEYDDVVCLFAPNSVWTPIIHHGVLSRGAILSPANIAYNPEELHYQIKTANAKLALVGDAHLETARKALKVGPNNCVKIVPISRLIKDIKFAKGVENPVPLEGDVAKDKIAYLCFSSGTSGTPKGVMTTHYNMTSNAQQQFYCFNKALLNGNNVYGAVLPMSHIFGLTKFVYSTLYVASTIVVFEKFDFPLLLSSILKYNINVLHVVPPILVLFAKSPLVDKYAIKGRLNHIFTGAAPAGKEIIALAEARTGAHISQGYGLTESSPVTHLYSYDEQAYDQNSIGWLIASCEARLVTDEGTDAAVGERGELWIRGPNIMKGYLNNPAATAETLTSDGFLKTGDVAIRVADGQYYIVDRKKELIKSKGHQVAPAELEALLLDHPDVVDVAVVGVHVSELGTELPRAFLVIREKTDPLEIKKWFDSKVARHKRLWGGIVVLDAIPKSPSGKILRRLLRDRKDDKAIGFTLAEPKL</sequence>
<evidence type="ECO:0000256" key="2">
    <source>
        <dbReference type="ARBA" id="ARBA00022598"/>
    </source>
</evidence>
<dbReference type="SUPFAM" id="SSF56801">
    <property type="entry name" value="Acetyl-CoA synthetase-like"/>
    <property type="match status" value="1"/>
</dbReference>
<dbReference type="InterPro" id="IPR045851">
    <property type="entry name" value="AMP-bd_C_sf"/>
</dbReference>
<dbReference type="InterPro" id="IPR042099">
    <property type="entry name" value="ANL_N_sf"/>
</dbReference>
<dbReference type="Gene3D" id="3.30.300.30">
    <property type="match status" value="1"/>
</dbReference>
<dbReference type="OrthoDB" id="1700726at2759"/>
<feature type="domain" description="AMP-dependent synthetase/ligase" evidence="3">
    <location>
        <begin position="41"/>
        <end position="401"/>
    </location>
</feature>
<dbReference type="AlphaFoldDB" id="A0A161HGU3"/>
<evidence type="ECO:0000259" key="3">
    <source>
        <dbReference type="Pfam" id="PF00501"/>
    </source>
</evidence>
<protein>
    <submittedName>
        <fullName evidence="5">Pcs60p</fullName>
    </submittedName>
</protein>
<dbReference type="Proteomes" id="UP000189580">
    <property type="component" value="Chromosome c"/>
</dbReference>
<keyword evidence="6" id="KW-1185">Reference proteome</keyword>
<evidence type="ECO:0000313" key="5">
    <source>
        <dbReference type="EMBL" id="ANB11107.1"/>
    </source>
</evidence>
<organism evidence="5 6">
    <name type="scientific">Sugiyamaella lignohabitans</name>
    <dbReference type="NCBI Taxonomy" id="796027"/>
    <lineage>
        <taxon>Eukaryota</taxon>
        <taxon>Fungi</taxon>
        <taxon>Dikarya</taxon>
        <taxon>Ascomycota</taxon>
        <taxon>Saccharomycotina</taxon>
        <taxon>Dipodascomycetes</taxon>
        <taxon>Dipodascales</taxon>
        <taxon>Trichomonascaceae</taxon>
        <taxon>Sugiyamaella</taxon>
    </lineage>
</organism>
<reference evidence="5 6" key="1">
    <citation type="submission" date="2016-02" db="EMBL/GenBank/DDBJ databases">
        <title>Complete genome sequence and transcriptome regulation of the pentose utilising yeast Sugiyamaella lignohabitans.</title>
        <authorList>
            <person name="Bellasio M."/>
            <person name="Peymann A."/>
            <person name="Valli M."/>
            <person name="Sipitzky M."/>
            <person name="Graf A."/>
            <person name="Sauer M."/>
            <person name="Marx H."/>
            <person name="Mattanovich D."/>
        </authorList>
    </citation>
    <scope>NUCLEOTIDE SEQUENCE [LARGE SCALE GENOMIC DNA]</scope>
    <source>
        <strain evidence="5 6">CBS 10342</strain>
    </source>
</reference>
<proteinExistence type="inferred from homology"/>
<dbReference type="PROSITE" id="PS00455">
    <property type="entry name" value="AMP_BINDING"/>
    <property type="match status" value="1"/>
</dbReference>
<dbReference type="InterPro" id="IPR025110">
    <property type="entry name" value="AMP-bd_C"/>
</dbReference>
<evidence type="ECO:0000313" key="6">
    <source>
        <dbReference type="Proteomes" id="UP000189580"/>
    </source>
</evidence>
<dbReference type="KEGG" id="slb:AWJ20_3904"/>
<dbReference type="GO" id="GO:0016405">
    <property type="term" value="F:CoA-ligase activity"/>
    <property type="evidence" value="ECO:0007669"/>
    <property type="project" value="TreeGrafter"/>
</dbReference>
<dbReference type="PANTHER" id="PTHR24096">
    <property type="entry name" value="LONG-CHAIN-FATTY-ACID--COA LIGASE"/>
    <property type="match status" value="1"/>
</dbReference>
<dbReference type="Pfam" id="PF13193">
    <property type="entry name" value="AMP-binding_C"/>
    <property type="match status" value="1"/>
</dbReference>
<dbReference type="Pfam" id="PF00501">
    <property type="entry name" value="AMP-binding"/>
    <property type="match status" value="1"/>
</dbReference>
<dbReference type="InterPro" id="IPR000873">
    <property type="entry name" value="AMP-dep_synth/lig_dom"/>
</dbReference>
<accession>A0A161HGU3</accession>
<feature type="domain" description="AMP-binding enzyme C-terminal" evidence="4">
    <location>
        <begin position="452"/>
        <end position="527"/>
    </location>
</feature>
<gene>
    <name evidence="5" type="primary">PCS60</name>
    <name evidence="5" type="ORF">AWJ20_3904</name>
</gene>
<dbReference type="InterPro" id="IPR020845">
    <property type="entry name" value="AMP-binding_CS"/>
</dbReference>
<dbReference type="PANTHER" id="PTHR24096:SF149">
    <property type="entry name" value="AMP-BINDING DOMAIN-CONTAINING PROTEIN-RELATED"/>
    <property type="match status" value="1"/>
</dbReference>
<comment type="similarity">
    <text evidence="1">Belongs to the ATP-dependent AMP-binding enzyme family.</text>
</comment>
<dbReference type="GeneID" id="30035977"/>
<dbReference type="GO" id="GO:0019748">
    <property type="term" value="P:secondary metabolic process"/>
    <property type="evidence" value="ECO:0007669"/>
    <property type="project" value="TreeGrafter"/>
</dbReference>
<dbReference type="RefSeq" id="XP_018733584.1">
    <property type="nucleotide sequence ID" value="XM_018880944.1"/>
</dbReference>
<keyword evidence="2" id="KW-0436">Ligase</keyword>